<accession>A0A151SSL3</accession>
<comment type="domain">
    <text evidence="2">The jas domain is required for interaction with COI1.</text>
</comment>
<evidence type="ECO:0000313" key="5">
    <source>
        <dbReference type="EMBL" id="KYP57820.1"/>
    </source>
</evidence>
<dbReference type="EMBL" id="CM003613">
    <property type="protein sequence ID" value="KYP57820.1"/>
    <property type="molecule type" value="Genomic_DNA"/>
</dbReference>
<keyword evidence="2" id="KW-1184">Jasmonic acid signaling pathway</keyword>
<name>A0A151SSL3_CAJCA</name>
<dbReference type="Pfam" id="PF09425">
    <property type="entry name" value="Jas_motif"/>
    <property type="match status" value="1"/>
</dbReference>
<evidence type="ECO:0000256" key="2">
    <source>
        <dbReference type="RuleBase" id="RU369065"/>
    </source>
</evidence>
<evidence type="ECO:0000256" key="3">
    <source>
        <dbReference type="SAM" id="MobiDB-lite"/>
    </source>
</evidence>
<dbReference type="InterPro" id="IPR018467">
    <property type="entry name" value="CCT_CS"/>
</dbReference>
<dbReference type="Proteomes" id="UP000075243">
    <property type="component" value="Chromosome 11"/>
</dbReference>
<evidence type="ECO:0000256" key="1">
    <source>
        <dbReference type="ARBA" id="ARBA00008614"/>
    </source>
</evidence>
<comment type="subcellular location">
    <subcellularLocation>
        <location evidence="2">Nucleus</location>
    </subcellularLocation>
</comment>
<comment type="similarity">
    <text evidence="1 2">Belongs to the TIFY/JAZ family.</text>
</comment>
<dbReference type="GO" id="GO:0031347">
    <property type="term" value="P:regulation of defense response"/>
    <property type="evidence" value="ECO:0007669"/>
    <property type="project" value="UniProtKB-UniRule"/>
</dbReference>
<dbReference type="PROSITE" id="PS51320">
    <property type="entry name" value="TIFY"/>
    <property type="match status" value="1"/>
</dbReference>
<organism evidence="5 6">
    <name type="scientific">Cajanus cajan</name>
    <name type="common">Pigeon pea</name>
    <name type="synonym">Cajanus indicus</name>
    <dbReference type="NCBI Taxonomy" id="3821"/>
    <lineage>
        <taxon>Eukaryota</taxon>
        <taxon>Viridiplantae</taxon>
        <taxon>Streptophyta</taxon>
        <taxon>Embryophyta</taxon>
        <taxon>Tracheophyta</taxon>
        <taxon>Spermatophyta</taxon>
        <taxon>Magnoliopsida</taxon>
        <taxon>eudicotyledons</taxon>
        <taxon>Gunneridae</taxon>
        <taxon>Pentapetalae</taxon>
        <taxon>rosids</taxon>
        <taxon>fabids</taxon>
        <taxon>Fabales</taxon>
        <taxon>Fabaceae</taxon>
        <taxon>Papilionoideae</taxon>
        <taxon>50 kb inversion clade</taxon>
        <taxon>NPAAA clade</taxon>
        <taxon>indigoferoid/millettioid clade</taxon>
        <taxon>Phaseoleae</taxon>
        <taxon>Cajanus</taxon>
    </lineage>
</organism>
<feature type="region of interest" description="Disordered" evidence="3">
    <location>
        <begin position="205"/>
        <end position="237"/>
    </location>
</feature>
<dbReference type="PANTHER" id="PTHR33077">
    <property type="entry name" value="PROTEIN TIFY 4A-RELATED-RELATED"/>
    <property type="match status" value="1"/>
</dbReference>
<feature type="domain" description="Tify" evidence="4">
    <location>
        <begin position="109"/>
        <end position="144"/>
    </location>
</feature>
<protein>
    <recommendedName>
        <fullName evidence="2">Protein TIFY</fullName>
    </recommendedName>
    <alternativeName>
        <fullName evidence="2">Jasmonate ZIM domain-containing protein</fullName>
    </alternativeName>
</protein>
<feature type="compositionally biased region" description="Polar residues" evidence="3">
    <location>
        <begin position="211"/>
        <end position="223"/>
    </location>
</feature>
<dbReference type="OrthoDB" id="1937734at2759"/>
<feature type="region of interest" description="Disordered" evidence="3">
    <location>
        <begin position="143"/>
        <end position="163"/>
    </location>
</feature>
<comment type="function">
    <text evidence="2">Repressor of jasmonate responses.</text>
</comment>
<proteinExistence type="inferred from homology"/>
<reference evidence="5 6" key="1">
    <citation type="journal article" date="2012" name="Nat. Biotechnol.">
        <title>Draft genome sequence of pigeonpea (Cajanus cajan), an orphan legume crop of resource-poor farmers.</title>
        <authorList>
            <person name="Varshney R.K."/>
            <person name="Chen W."/>
            <person name="Li Y."/>
            <person name="Bharti A.K."/>
            <person name="Saxena R.K."/>
            <person name="Schlueter J.A."/>
            <person name="Donoghue M.T."/>
            <person name="Azam S."/>
            <person name="Fan G."/>
            <person name="Whaley A.M."/>
            <person name="Farmer A.D."/>
            <person name="Sheridan J."/>
            <person name="Iwata A."/>
            <person name="Tuteja R."/>
            <person name="Penmetsa R.V."/>
            <person name="Wu W."/>
            <person name="Upadhyaya H.D."/>
            <person name="Yang S.P."/>
            <person name="Shah T."/>
            <person name="Saxena K.B."/>
            <person name="Michael T."/>
            <person name="McCombie W.R."/>
            <person name="Yang B."/>
            <person name="Zhang G."/>
            <person name="Yang H."/>
            <person name="Wang J."/>
            <person name="Spillane C."/>
            <person name="Cook D.R."/>
            <person name="May G.D."/>
            <person name="Xu X."/>
            <person name="Jackson S.A."/>
        </authorList>
    </citation>
    <scope>NUCLEOTIDE SEQUENCE [LARGE SCALE GENOMIC DNA]</scope>
    <source>
        <strain evidence="6">cv. Asha</strain>
    </source>
</reference>
<dbReference type="AlphaFoldDB" id="A0A151SSL3"/>
<dbReference type="Pfam" id="PF06200">
    <property type="entry name" value="tify"/>
    <property type="match status" value="1"/>
</dbReference>
<dbReference type="GO" id="GO:2000022">
    <property type="term" value="P:regulation of jasmonic acid mediated signaling pathway"/>
    <property type="evidence" value="ECO:0007669"/>
    <property type="project" value="UniProtKB-UniRule"/>
</dbReference>
<dbReference type="OMA" id="MSCAVEP"/>
<dbReference type="Gramene" id="C.cajan_04004.t">
    <property type="protein sequence ID" value="C.cajan_04004.t"/>
    <property type="gene ID" value="C.cajan_04004"/>
</dbReference>
<dbReference type="STRING" id="3821.A0A151SSL3"/>
<dbReference type="GO" id="GO:0005634">
    <property type="term" value="C:nucleus"/>
    <property type="evidence" value="ECO:0007669"/>
    <property type="project" value="UniProtKB-SubCell"/>
</dbReference>
<dbReference type="PANTHER" id="PTHR33077:SF133">
    <property type="entry name" value="PROTEIN TIFY"/>
    <property type="match status" value="1"/>
</dbReference>
<dbReference type="InterPro" id="IPR010399">
    <property type="entry name" value="Tify_dom"/>
</dbReference>
<evidence type="ECO:0000313" key="6">
    <source>
        <dbReference type="Proteomes" id="UP000075243"/>
    </source>
</evidence>
<evidence type="ECO:0000259" key="4">
    <source>
        <dbReference type="PROSITE" id="PS51320"/>
    </source>
</evidence>
<keyword evidence="2" id="KW-0539">Nucleus</keyword>
<keyword evidence="6" id="KW-1185">Reference proteome</keyword>
<dbReference type="InterPro" id="IPR040390">
    <property type="entry name" value="TIFY/JAZ"/>
</dbReference>
<dbReference type="GO" id="GO:0009611">
    <property type="term" value="P:response to wounding"/>
    <property type="evidence" value="ECO:0007669"/>
    <property type="project" value="UniProtKB-UniRule"/>
</dbReference>
<sequence length="237" mass="25699">MSSSSEYSGFSGHRPAEKSTFSQTCSLLSQYLKEKGSFGDLSLGMSCAVEPNGSPETSCHSATTMELFPTIMTQRNPTAMDFLSPQTAFPRHSEVPSIVKPSSFKSMEKEPKASQLTIFYAGQVVVFDDFPADKVEEIMSLASKGTPQKGQNSSAYVHTHNQQGSHPSFVPNITPQTPSRPIACDLPIARKASLHRFLEKRKDRIAAKAPYQTNSPNSASNKAGESMSWLGLGAKST</sequence>
<gene>
    <name evidence="5" type="ORF">KK1_004099</name>
</gene>
<dbReference type="SMART" id="SM00979">
    <property type="entry name" value="TIFY"/>
    <property type="match status" value="1"/>
</dbReference>